<dbReference type="PANTHER" id="PTHR43230">
    <property type="entry name" value="ABC-TYPE DIPEPTIDE/OLIGOPEPTIDE TRANSPORT SYSTEM, ATPASE COMPONENT"/>
    <property type="match status" value="1"/>
</dbReference>
<dbReference type="GO" id="GO:0015833">
    <property type="term" value="P:peptide transport"/>
    <property type="evidence" value="ECO:0007669"/>
    <property type="project" value="InterPro"/>
</dbReference>
<accession>A0A4V3GQT0</accession>
<proteinExistence type="predicted"/>
<dbReference type="InterPro" id="IPR017871">
    <property type="entry name" value="ABC_transporter-like_CS"/>
</dbReference>
<dbReference type="NCBIfam" id="TIGR01727">
    <property type="entry name" value="oligo_HPY"/>
    <property type="match status" value="1"/>
</dbReference>
<dbReference type="InterPro" id="IPR003439">
    <property type="entry name" value="ABC_transporter-like_ATP-bd"/>
</dbReference>
<evidence type="ECO:0000313" key="6">
    <source>
        <dbReference type="Proteomes" id="UP000294817"/>
    </source>
</evidence>
<dbReference type="Pfam" id="PF08352">
    <property type="entry name" value="oligo_HPY"/>
    <property type="match status" value="1"/>
</dbReference>
<dbReference type="PROSITE" id="PS50893">
    <property type="entry name" value="ABC_TRANSPORTER_2"/>
    <property type="match status" value="1"/>
</dbReference>
<evidence type="ECO:0000313" key="5">
    <source>
        <dbReference type="EMBL" id="TDX16293.1"/>
    </source>
</evidence>
<dbReference type="Pfam" id="PF00005">
    <property type="entry name" value="ABC_tran"/>
    <property type="match status" value="1"/>
</dbReference>
<dbReference type="InterPro" id="IPR027417">
    <property type="entry name" value="P-loop_NTPase"/>
</dbReference>
<dbReference type="CDD" id="cd03257">
    <property type="entry name" value="ABC_NikE_OppD_transporters"/>
    <property type="match status" value="1"/>
</dbReference>
<dbReference type="InterPro" id="IPR003593">
    <property type="entry name" value="AAA+_ATPase"/>
</dbReference>
<keyword evidence="2" id="KW-0547">Nucleotide-binding</keyword>
<dbReference type="RefSeq" id="WP_103875941.1">
    <property type="nucleotide sequence ID" value="NZ_SODZ01000004.1"/>
</dbReference>
<keyword evidence="3 5" id="KW-0067">ATP-binding</keyword>
<dbReference type="PROSITE" id="PS00211">
    <property type="entry name" value="ABC_TRANSPORTER_1"/>
    <property type="match status" value="1"/>
</dbReference>
<protein>
    <submittedName>
        <fullName evidence="5">Peptide/nickel transport system ATP-binding protein</fullName>
    </submittedName>
</protein>
<dbReference type="PANTHER" id="PTHR43230:SF1">
    <property type="entry name" value="OLIGOPEPTIDE ABC TRANSPORTER, ATP-BINDING PROTEIN"/>
    <property type="match status" value="1"/>
</dbReference>
<reference evidence="5 6" key="1">
    <citation type="submission" date="2019-03" db="EMBL/GenBank/DDBJ databases">
        <title>Genomic Encyclopedia of Type Strains, Phase IV (KMG-IV): sequencing the most valuable type-strain genomes for metagenomic binning, comparative biology and taxonomic classification.</title>
        <authorList>
            <person name="Goeker M."/>
        </authorList>
    </citation>
    <scope>NUCLEOTIDE SEQUENCE [LARGE SCALE GENOMIC DNA]</scope>
    <source>
        <strain evidence="5 6">DSM 13575</strain>
    </source>
</reference>
<sequence length="337" mass="38645">MSKLMLKHISKIFKVGSYLSRTYVEAVKDINLDFDLDKPFIFTLAGESGSGKSTLAKLILGVEDVTKGKIIFNGKNIVTMQKHERKNYLRNVQPIFQNPFETFNPLRTVISYLNTTAIKYCDDVEENNTRKIKKLVQSSLEKVGLSYEEVEGKYPNEFSGGQLQRISVARALIPSPKLLIADEPVSMVDASLKMSIVNLFKDLKDEFGINIVYITHDLATAYYISDYIAIMLRGQIIERGGVENVLTNPLHPYTKLLKDSILEPIPKKYKRKKVKKASFEVEEYNLQGCKFAQRCPFVMDVCKEKNPKEIRLEDRWVKCFLYENEKDKTKTNLNSLT</sequence>
<name>A0A4V3GQT0_9BACT</name>
<evidence type="ECO:0000256" key="2">
    <source>
        <dbReference type="ARBA" id="ARBA00022741"/>
    </source>
</evidence>
<evidence type="ECO:0000256" key="3">
    <source>
        <dbReference type="ARBA" id="ARBA00022840"/>
    </source>
</evidence>
<evidence type="ECO:0000256" key="1">
    <source>
        <dbReference type="ARBA" id="ARBA00022448"/>
    </source>
</evidence>
<keyword evidence="6" id="KW-1185">Reference proteome</keyword>
<dbReference type="GO" id="GO:0005524">
    <property type="term" value="F:ATP binding"/>
    <property type="evidence" value="ECO:0007669"/>
    <property type="project" value="UniProtKB-KW"/>
</dbReference>
<organism evidence="5 6">
    <name type="scientific">Petrotoga sibirica</name>
    <dbReference type="NCBI Taxonomy" id="156202"/>
    <lineage>
        <taxon>Bacteria</taxon>
        <taxon>Thermotogati</taxon>
        <taxon>Thermotogota</taxon>
        <taxon>Thermotogae</taxon>
        <taxon>Petrotogales</taxon>
        <taxon>Petrotogaceae</taxon>
        <taxon>Petrotoga</taxon>
    </lineage>
</organism>
<dbReference type="SMART" id="SM00382">
    <property type="entry name" value="AAA"/>
    <property type="match status" value="1"/>
</dbReference>
<dbReference type="GO" id="GO:0016887">
    <property type="term" value="F:ATP hydrolysis activity"/>
    <property type="evidence" value="ECO:0007669"/>
    <property type="project" value="InterPro"/>
</dbReference>
<dbReference type="EMBL" id="SODZ01000004">
    <property type="protein sequence ID" value="TDX16293.1"/>
    <property type="molecule type" value="Genomic_DNA"/>
</dbReference>
<dbReference type="Gene3D" id="3.40.50.300">
    <property type="entry name" value="P-loop containing nucleotide triphosphate hydrolases"/>
    <property type="match status" value="1"/>
</dbReference>
<dbReference type="AlphaFoldDB" id="A0A4V3GQT0"/>
<comment type="caution">
    <text evidence="5">The sequence shown here is derived from an EMBL/GenBank/DDBJ whole genome shotgun (WGS) entry which is preliminary data.</text>
</comment>
<dbReference type="SUPFAM" id="SSF52540">
    <property type="entry name" value="P-loop containing nucleoside triphosphate hydrolases"/>
    <property type="match status" value="1"/>
</dbReference>
<keyword evidence="1" id="KW-0813">Transport</keyword>
<gene>
    <name evidence="5" type="ORF">C8D74_104112</name>
</gene>
<evidence type="ECO:0000259" key="4">
    <source>
        <dbReference type="PROSITE" id="PS50893"/>
    </source>
</evidence>
<dbReference type="InterPro" id="IPR013563">
    <property type="entry name" value="Oligopep_ABC_C"/>
</dbReference>
<feature type="domain" description="ABC transporter" evidence="4">
    <location>
        <begin position="4"/>
        <end position="258"/>
    </location>
</feature>
<dbReference type="Proteomes" id="UP000294817">
    <property type="component" value="Unassembled WGS sequence"/>
</dbReference>